<dbReference type="GO" id="GO:0005549">
    <property type="term" value="F:odorant binding"/>
    <property type="evidence" value="ECO:0007669"/>
    <property type="project" value="InterPro"/>
</dbReference>
<evidence type="ECO:0000313" key="4">
    <source>
        <dbReference type="EMBL" id="KAJ6638792.1"/>
    </source>
</evidence>
<organism evidence="4 5">
    <name type="scientific">Pseudolycoriella hygida</name>
    <dbReference type="NCBI Taxonomy" id="35572"/>
    <lineage>
        <taxon>Eukaryota</taxon>
        <taxon>Metazoa</taxon>
        <taxon>Ecdysozoa</taxon>
        <taxon>Arthropoda</taxon>
        <taxon>Hexapoda</taxon>
        <taxon>Insecta</taxon>
        <taxon>Pterygota</taxon>
        <taxon>Neoptera</taxon>
        <taxon>Endopterygota</taxon>
        <taxon>Diptera</taxon>
        <taxon>Nematocera</taxon>
        <taxon>Sciaroidea</taxon>
        <taxon>Sciaridae</taxon>
        <taxon>Pseudolycoriella</taxon>
    </lineage>
</organism>
<accession>A0A9Q0RZN7</accession>
<name>A0A9Q0RZN7_9DIPT</name>
<dbReference type="InterPro" id="IPR036728">
    <property type="entry name" value="PBP_GOBP_sf"/>
</dbReference>
<evidence type="ECO:0000256" key="1">
    <source>
        <dbReference type="ARBA" id="ARBA00004613"/>
    </source>
</evidence>
<dbReference type="OrthoDB" id="6595846at2759"/>
<comment type="similarity">
    <text evidence="2">Belongs to the PBP/GOBP family.</text>
</comment>
<dbReference type="SMART" id="SM00708">
    <property type="entry name" value="PhBP"/>
    <property type="match status" value="1"/>
</dbReference>
<evidence type="ECO:0000256" key="2">
    <source>
        <dbReference type="ARBA" id="ARBA00008098"/>
    </source>
</evidence>
<gene>
    <name evidence="4" type="primary">Obp28a_3</name>
    <name evidence="4" type="ORF">Bhyg_11530</name>
</gene>
<protein>
    <submittedName>
        <fullName evidence="4">General odorant-binding protein 28a</fullName>
    </submittedName>
</protein>
<proteinExistence type="inferred from homology"/>
<dbReference type="Proteomes" id="UP001151699">
    <property type="component" value="Chromosome X"/>
</dbReference>
<dbReference type="AlphaFoldDB" id="A0A9Q0RZN7"/>
<comment type="subcellular location">
    <subcellularLocation>
        <location evidence="1">Secreted</location>
    </subcellularLocation>
</comment>
<reference evidence="4" key="1">
    <citation type="submission" date="2022-07" db="EMBL/GenBank/DDBJ databases">
        <authorList>
            <person name="Trinca V."/>
            <person name="Uliana J.V.C."/>
            <person name="Torres T.T."/>
            <person name="Ward R.J."/>
            <person name="Monesi N."/>
        </authorList>
    </citation>
    <scope>NUCLEOTIDE SEQUENCE</scope>
    <source>
        <strain evidence="4">HSMRA1968</strain>
        <tissue evidence="4">Whole embryos</tissue>
    </source>
</reference>
<dbReference type="EMBL" id="WJQU01000003">
    <property type="protein sequence ID" value="KAJ6638792.1"/>
    <property type="molecule type" value="Genomic_DNA"/>
</dbReference>
<sequence length="183" mass="19716">MGVNEEEHQKNDLIIFRKLTTRSQRDNLKSFFKTISNKNMSFPLKIVFLVGVLAVAGNPLSEDERQAMFADLIGVCKTQEGASDSEVQDAVANLPPTTRSAQCFRACIMENIGLMVNGKMSVEGAQKLAEMSGDPVKIKNSEVVNKACDSVGAADRCDGAVAIMQCVAEASAKLGIDPMKDLS</sequence>
<dbReference type="GO" id="GO:0005576">
    <property type="term" value="C:extracellular region"/>
    <property type="evidence" value="ECO:0007669"/>
    <property type="project" value="UniProtKB-SubCell"/>
</dbReference>
<keyword evidence="5" id="KW-1185">Reference proteome</keyword>
<dbReference type="CDD" id="cd23992">
    <property type="entry name" value="PBP_GOBP"/>
    <property type="match status" value="1"/>
</dbReference>
<dbReference type="InterPro" id="IPR006170">
    <property type="entry name" value="PBP/GOBP"/>
</dbReference>
<dbReference type="Pfam" id="PF01395">
    <property type="entry name" value="PBP_GOBP"/>
    <property type="match status" value="1"/>
</dbReference>
<keyword evidence="3" id="KW-0964">Secreted</keyword>
<dbReference type="SUPFAM" id="SSF47565">
    <property type="entry name" value="Insect pheromone/odorant-binding proteins"/>
    <property type="match status" value="1"/>
</dbReference>
<comment type="caution">
    <text evidence="4">The sequence shown here is derived from an EMBL/GenBank/DDBJ whole genome shotgun (WGS) entry which is preliminary data.</text>
</comment>
<evidence type="ECO:0000313" key="5">
    <source>
        <dbReference type="Proteomes" id="UP001151699"/>
    </source>
</evidence>
<dbReference type="Gene3D" id="1.10.238.20">
    <property type="entry name" value="Pheromone/general odorant binding protein domain"/>
    <property type="match status" value="1"/>
</dbReference>
<evidence type="ECO:0000256" key="3">
    <source>
        <dbReference type="ARBA" id="ARBA00022525"/>
    </source>
</evidence>